<evidence type="ECO:0000313" key="3">
    <source>
        <dbReference type="Proteomes" id="UP001287059"/>
    </source>
</evidence>
<feature type="signal peptide" evidence="1">
    <location>
        <begin position="1"/>
        <end position="23"/>
    </location>
</feature>
<gene>
    <name evidence="2" type="ORF">RFN28_32765</name>
</gene>
<evidence type="ECO:0000256" key="1">
    <source>
        <dbReference type="SAM" id="SignalP"/>
    </source>
</evidence>
<dbReference type="EMBL" id="JAVIIW010000071">
    <property type="protein sequence ID" value="MDX8483190.1"/>
    <property type="molecule type" value="Genomic_DNA"/>
</dbReference>
<organism evidence="2 3">
    <name type="scientific">Mesorhizobium album</name>
    <dbReference type="NCBI Taxonomy" id="3072314"/>
    <lineage>
        <taxon>Bacteria</taxon>
        <taxon>Pseudomonadati</taxon>
        <taxon>Pseudomonadota</taxon>
        <taxon>Alphaproteobacteria</taxon>
        <taxon>Hyphomicrobiales</taxon>
        <taxon>Phyllobacteriaceae</taxon>
        <taxon>Mesorhizobium</taxon>
    </lineage>
</organism>
<feature type="chain" id="PRO_5045214170" evidence="1">
    <location>
        <begin position="24"/>
        <end position="296"/>
    </location>
</feature>
<evidence type="ECO:0000313" key="2">
    <source>
        <dbReference type="EMBL" id="MDX8483190.1"/>
    </source>
</evidence>
<keyword evidence="1" id="KW-0732">Signal</keyword>
<reference evidence="2 3" key="1">
    <citation type="submission" date="2023-08" db="EMBL/GenBank/DDBJ databases">
        <title>Implementing the SeqCode for naming new Mesorhizobium species isolated from Vachellia karroo root nodules.</title>
        <authorList>
            <person name="Van Lill M."/>
        </authorList>
    </citation>
    <scope>NUCLEOTIDE SEQUENCE [LARGE SCALE GENOMIC DNA]</scope>
    <source>
        <strain evidence="2 3">VK24D</strain>
    </source>
</reference>
<comment type="caution">
    <text evidence="2">The sequence shown here is derived from an EMBL/GenBank/DDBJ whole genome shotgun (WGS) entry which is preliminary data.</text>
</comment>
<accession>A0ABU4Y8D5</accession>
<dbReference type="Proteomes" id="UP001287059">
    <property type="component" value="Unassembled WGS sequence"/>
</dbReference>
<name>A0ABU4Y8D5_9HYPH</name>
<dbReference type="InterPro" id="IPR011094">
    <property type="entry name" value="Uncharacterised_LppY/LpqO"/>
</dbReference>
<proteinExistence type="predicted"/>
<dbReference type="Pfam" id="PF07485">
    <property type="entry name" value="DUF1529"/>
    <property type="match status" value="2"/>
</dbReference>
<sequence>MHGKIVAGLALAASLGVAQPVLAAPDWKAVAQALGKSGTEMPGGVYRVGLPRSDLKVTLDGVEIKPSLALGSWVAFEAMGDKDAMVMGDLVLTQTEVNPVMLKLVENGIEITAVHNHLLRSQPATMYMHIEGHGDPVKLATAVNAGLRESQTPLSAASSGTPSTSINLDTSKVDQILGHKGKVSGGVYQVSVPRSETITDAGMQVPEAMGSAIAINFQPTGNGKAAITGDFVLVASEVNPVLRALRDNGIEVTALHSHMLNEEPRLFFMHFWANDDVEKLARGLRTALDKIHLASG</sequence>
<dbReference type="RefSeq" id="WP_320291299.1">
    <property type="nucleotide sequence ID" value="NZ_JAVIIW010000071.1"/>
</dbReference>
<protein>
    <submittedName>
        <fullName evidence="2">DUF1259 domain-containing protein</fullName>
    </submittedName>
</protein>
<keyword evidence="3" id="KW-1185">Reference proteome</keyword>